<dbReference type="EMBL" id="OX596114">
    <property type="protein sequence ID" value="CAI9707520.1"/>
    <property type="molecule type" value="Genomic_DNA"/>
</dbReference>
<evidence type="ECO:0000313" key="2">
    <source>
        <dbReference type="Proteomes" id="UP001162501"/>
    </source>
</evidence>
<accession>A0ACB0F3L0</accession>
<reference evidence="1" key="1">
    <citation type="submission" date="2023-05" db="EMBL/GenBank/DDBJ databases">
        <authorList>
            <consortium name="ELIXIR-Norway"/>
        </authorList>
    </citation>
    <scope>NUCLEOTIDE SEQUENCE</scope>
</reference>
<proteinExistence type="predicted"/>
<protein>
    <submittedName>
        <fullName evidence="1">Uncharacterized protein</fullName>
    </submittedName>
</protein>
<dbReference type="Proteomes" id="UP001162501">
    <property type="component" value="Chromosome 30"/>
</dbReference>
<gene>
    <name evidence="1" type="ORF">MRATA1EN3_LOCUS18733</name>
</gene>
<organism evidence="1 2">
    <name type="scientific">Rangifer tarandus platyrhynchus</name>
    <name type="common">Svalbard reindeer</name>
    <dbReference type="NCBI Taxonomy" id="3082113"/>
    <lineage>
        <taxon>Eukaryota</taxon>
        <taxon>Metazoa</taxon>
        <taxon>Chordata</taxon>
        <taxon>Craniata</taxon>
        <taxon>Vertebrata</taxon>
        <taxon>Euteleostomi</taxon>
        <taxon>Mammalia</taxon>
        <taxon>Eutheria</taxon>
        <taxon>Laurasiatheria</taxon>
        <taxon>Artiodactyla</taxon>
        <taxon>Ruminantia</taxon>
        <taxon>Pecora</taxon>
        <taxon>Cervidae</taxon>
        <taxon>Odocoileinae</taxon>
        <taxon>Rangifer</taxon>
    </lineage>
</organism>
<evidence type="ECO:0000313" key="1">
    <source>
        <dbReference type="EMBL" id="CAI9707520.1"/>
    </source>
</evidence>
<sequence length="146" mass="15476">MPAPPGPPPHPRALPRTWPAPGQLGLTQRGPWGLARSSLGEGLCSAEPKSWKGMPCCPQPGGWPLGPAIFTSSPAELRPAGQVLKQNPQDLPDPAKTLPPPPGRPLPGTERRPTTDREQPAELKAPRRPPEAPGESCNRELVPGLD</sequence>
<name>A0ACB0F3L0_RANTA</name>